<dbReference type="InParanoid" id="D8TP64"/>
<dbReference type="Proteomes" id="UP000001058">
    <property type="component" value="Unassembled WGS sequence"/>
</dbReference>
<proteinExistence type="predicted"/>
<reference evidence="2 3" key="1">
    <citation type="journal article" date="2010" name="Science">
        <title>Genomic analysis of organismal complexity in the multicellular green alga Volvox carteri.</title>
        <authorList>
            <person name="Prochnik S.E."/>
            <person name="Umen J."/>
            <person name="Nedelcu A.M."/>
            <person name="Hallmann A."/>
            <person name="Miller S.M."/>
            <person name="Nishii I."/>
            <person name="Ferris P."/>
            <person name="Kuo A."/>
            <person name="Mitros T."/>
            <person name="Fritz-Laylin L.K."/>
            <person name="Hellsten U."/>
            <person name="Chapman J."/>
            <person name="Simakov O."/>
            <person name="Rensing S.A."/>
            <person name="Terry A."/>
            <person name="Pangilinan J."/>
            <person name="Kapitonov V."/>
            <person name="Jurka J."/>
            <person name="Salamov A."/>
            <person name="Shapiro H."/>
            <person name="Schmutz J."/>
            <person name="Grimwood J."/>
            <person name="Lindquist E."/>
            <person name="Lucas S."/>
            <person name="Grigoriev I.V."/>
            <person name="Schmitt R."/>
            <person name="Kirk D."/>
            <person name="Rokhsar D.S."/>
        </authorList>
    </citation>
    <scope>NUCLEOTIDE SEQUENCE [LARGE SCALE GENOMIC DNA]</scope>
    <source>
        <strain evidence="3">f. Nagariensis / Eve</strain>
    </source>
</reference>
<keyword evidence="3" id="KW-1185">Reference proteome</keyword>
<dbReference type="GeneID" id="9625144"/>
<feature type="region of interest" description="Disordered" evidence="1">
    <location>
        <begin position="23"/>
        <end position="155"/>
    </location>
</feature>
<feature type="compositionally biased region" description="Polar residues" evidence="1">
    <location>
        <begin position="62"/>
        <end position="82"/>
    </location>
</feature>
<dbReference type="RefSeq" id="XP_002948159.1">
    <property type="nucleotide sequence ID" value="XM_002948113.1"/>
</dbReference>
<dbReference type="EMBL" id="GL378330">
    <property type="protein sequence ID" value="EFJ50566.1"/>
    <property type="molecule type" value="Genomic_DNA"/>
</dbReference>
<sequence length="165" mass="16536">MIYIDNPLAKFFKRKEVTVAPTRKRARKAINQQQSGQKACKKFLQGPEEDSPEALEGWPAVTLNSCLNPTDAKSSSAGNQPTHRGGNQAAPIGTAAGGSGDSVPGMAIGTAEGGSGDSVPAGMAIGTAEGGSSDGVPGMAIGTAEGGSGDSVPGMAIGQRRTLLL</sequence>
<name>D8TP64_VOLCA</name>
<accession>D8TP64</accession>
<protein>
    <submittedName>
        <fullName evidence="2">Uncharacterized protein</fullName>
    </submittedName>
</protein>
<evidence type="ECO:0000313" key="3">
    <source>
        <dbReference type="Proteomes" id="UP000001058"/>
    </source>
</evidence>
<evidence type="ECO:0000313" key="2">
    <source>
        <dbReference type="EMBL" id="EFJ50566.1"/>
    </source>
</evidence>
<dbReference type="KEGG" id="vcn:VOLCADRAFT_73646"/>
<organism evidence="3">
    <name type="scientific">Volvox carteri f. nagariensis</name>
    <dbReference type="NCBI Taxonomy" id="3068"/>
    <lineage>
        <taxon>Eukaryota</taxon>
        <taxon>Viridiplantae</taxon>
        <taxon>Chlorophyta</taxon>
        <taxon>core chlorophytes</taxon>
        <taxon>Chlorophyceae</taxon>
        <taxon>CS clade</taxon>
        <taxon>Chlamydomonadales</taxon>
        <taxon>Volvocaceae</taxon>
        <taxon>Volvox</taxon>
    </lineage>
</organism>
<dbReference type="AlphaFoldDB" id="D8TP64"/>
<gene>
    <name evidence="2" type="ORF">VOLCADRAFT_73646</name>
</gene>
<evidence type="ECO:0000256" key="1">
    <source>
        <dbReference type="SAM" id="MobiDB-lite"/>
    </source>
</evidence>